<evidence type="ECO:0000259" key="1">
    <source>
        <dbReference type="Pfam" id="PF09992"/>
    </source>
</evidence>
<dbReference type="EMBL" id="CP001344">
    <property type="protein sequence ID" value="ACL43854.1"/>
    <property type="molecule type" value="Genomic_DNA"/>
</dbReference>
<sequence>MQPSIRLAIAGVMTLGILSSFLMPPARVRLKGSQFRRNGSQGIVSQPFAGVIYIHRKITAPRPLNLHVVLIKLSTPGIKFRVTAPAPDGSTPLEKTVSFTRRLKAQIGINGNLFQYFSFTRGKVLGLAASEGRVYSAWSNHYQGGINFHDRTATFVTPPRELGTTTTPPSTPSNLVTGLPVLIRHGENVTFGVADPKHFAARSAIGLTQDHQLLLFAVDGVRSNVSSGMNQIELADLLLKDFQVVDAVGLDGGGSSTLVFCRPTCAWVNIPSSTTFGIGDRPVANNLAIYVPTIISQSSPSLFGSCLPTWLQQIFPWSHNPVPCSTSLAARS</sequence>
<feature type="domain" description="Phosphodiester glycosidase" evidence="1">
    <location>
        <begin position="104"/>
        <end position="290"/>
    </location>
</feature>
<reference evidence="2" key="1">
    <citation type="submission" date="2009-01" db="EMBL/GenBank/DDBJ databases">
        <title>Complete sequence of chromosome Cyanothece sp. PCC 7425.</title>
        <authorList>
            <consortium name="US DOE Joint Genome Institute"/>
            <person name="Lucas S."/>
            <person name="Copeland A."/>
            <person name="Lapidus A."/>
            <person name="Glavina del Rio T."/>
            <person name="Dalin E."/>
            <person name="Tice H."/>
            <person name="Bruce D."/>
            <person name="Goodwin L."/>
            <person name="Pitluck S."/>
            <person name="Sims D."/>
            <person name="Meineke L."/>
            <person name="Brettin T."/>
            <person name="Detter J.C."/>
            <person name="Han C."/>
            <person name="Larimer F."/>
            <person name="Land M."/>
            <person name="Hauser L."/>
            <person name="Kyrpides N."/>
            <person name="Ovchinnikova G."/>
            <person name="Liberton M."/>
            <person name="Stoeckel J."/>
            <person name="Banerjee A."/>
            <person name="Singh A."/>
            <person name="Page L."/>
            <person name="Sato H."/>
            <person name="Zhao L."/>
            <person name="Sherman L."/>
            <person name="Pakrasi H."/>
            <person name="Richardson P."/>
        </authorList>
    </citation>
    <scope>NUCLEOTIDE SEQUENCE</scope>
    <source>
        <strain evidence="2">PCC 7425</strain>
    </source>
</reference>
<dbReference type="AlphaFoldDB" id="B8HPJ3"/>
<protein>
    <recommendedName>
        <fullName evidence="1">Phosphodiester glycosidase domain-containing protein</fullName>
    </recommendedName>
</protein>
<dbReference type="HOGENOM" id="CLU_836055_0_0_3"/>
<gene>
    <name evidence="2" type="ordered locus">Cyan7425_1484</name>
</gene>
<name>B8HPJ3_CYAP4</name>
<dbReference type="InterPro" id="IPR018711">
    <property type="entry name" value="NAGPA"/>
</dbReference>
<dbReference type="PANTHER" id="PTHR40446">
    <property type="entry name" value="N-ACETYLGLUCOSAMINE-1-PHOSPHODIESTER ALPHA-N-ACETYLGLUCOSAMINIDASE"/>
    <property type="match status" value="1"/>
</dbReference>
<evidence type="ECO:0000313" key="2">
    <source>
        <dbReference type="EMBL" id="ACL43854.1"/>
    </source>
</evidence>
<organism evidence="2">
    <name type="scientific">Cyanothece sp. (strain PCC 7425 / ATCC 29141)</name>
    <dbReference type="NCBI Taxonomy" id="395961"/>
    <lineage>
        <taxon>Bacteria</taxon>
        <taxon>Bacillati</taxon>
        <taxon>Cyanobacteriota</taxon>
        <taxon>Cyanophyceae</taxon>
        <taxon>Gomontiellales</taxon>
        <taxon>Cyanothecaceae</taxon>
        <taxon>Cyanothece</taxon>
    </lineage>
</organism>
<proteinExistence type="predicted"/>
<dbReference type="KEGG" id="cyn:Cyan7425_1484"/>
<dbReference type="PANTHER" id="PTHR40446:SF2">
    <property type="entry name" value="N-ACETYLGLUCOSAMINE-1-PHOSPHODIESTER ALPHA-N-ACETYLGLUCOSAMINIDASE"/>
    <property type="match status" value="1"/>
</dbReference>
<dbReference type="STRING" id="395961.Cyan7425_1484"/>
<accession>B8HPJ3</accession>
<dbReference type="eggNOG" id="COG4632">
    <property type="taxonomic scope" value="Bacteria"/>
</dbReference>
<dbReference type="Pfam" id="PF09992">
    <property type="entry name" value="NAGPA"/>
    <property type="match status" value="1"/>
</dbReference>